<dbReference type="PANTHER" id="PTHR31302:SF22">
    <property type="entry name" value="PHOSPHOESTERASE"/>
    <property type="match status" value="1"/>
</dbReference>
<dbReference type="OrthoDB" id="8610138at2"/>
<protein>
    <recommendedName>
        <fullName evidence="1">Calcineurin-like phosphoesterase domain-containing protein</fullName>
    </recommendedName>
</protein>
<dbReference type="PANTHER" id="PTHR31302">
    <property type="entry name" value="TRANSMEMBRANE PROTEIN WITH METALLOPHOSPHOESTERASE DOMAIN-RELATED"/>
    <property type="match status" value="1"/>
</dbReference>
<proteinExistence type="predicted"/>
<gene>
    <name evidence="2" type="ORF">SAMN00017405_0868</name>
</gene>
<dbReference type="Proteomes" id="UP000192731">
    <property type="component" value="Unassembled WGS sequence"/>
</dbReference>
<dbReference type="SUPFAM" id="SSF56300">
    <property type="entry name" value="Metallo-dependent phosphatases"/>
    <property type="match status" value="1"/>
</dbReference>
<dbReference type="InterPro" id="IPR014578">
    <property type="entry name" value="Pesterase_CT488"/>
</dbReference>
<dbReference type="PIRSF" id="PIRSF033094">
    <property type="entry name" value="Pesterase_CT488"/>
    <property type="match status" value="1"/>
</dbReference>
<dbReference type="EMBL" id="FWWT01000005">
    <property type="protein sequence ID" value="SMB80395.1"/>
    <property type="molecule type" value="Genomic_DNA"/>
</dbReference>
<keyword evidence="3" id="KW-1185">Reference proteome</keyword>
<evidence type="ECO:0000313" key="3">
    <source>
        <dbReference type="Proteomes" id="UP000192731"/>
    </source>
</evidence>
<sequence>MKIFALSDLHLSFDENYQEYKPMNIFGEKWQDHAEKIKENWVKTVSNEDIVLVPGDLSWGLNLEDIVYDLSYLENLPGKKIISKGNHDLWWKSLSKVRKALPENIIALQNDHIILNNQVAICGTRGWLNPEDKNFKQSVDLKIYKRELGRLKLSLKSIKEDIKDIIVMLHYPPTSGKHEFSEFVEIMTNFNVKTCIYGHLHSEAIFSALPEEKWGINFHIVSADAIGFCPKLIYSFKSD</sequence>
<dbReference type="InterPro" id="IPR051158">
    <property type="entry name" value="Metallophosphoesterase_sf"/>
</dbReference>
<accession>A0A1W1UH14</accession>
<dbReference type="STRING" id="656914.SAMN00017405_0868"/>
<reference evidence="2 3" key="1">
    <citation type="submission" date="2017-04" db="EMBL/GenBank/DDBJ databases">
        <authorList>
            <person name="Afonso C.L."/>
            <person name="Miller P.J."/>
            <person name="Scott M.A."/>
            <person name="Spackman E."/>
            <person name="Goraichik I."/>
            <person name="Dimitrov K.M."/>
            <person name="Suarez D.L."/>
            <person name="Swayne D.E."/>
        </authorList>
    </citation>
    <scope>NUCLEOTIDE SEQUENCE [LARGE SCALE GENOMIC DNA]</scope>
    <source>
        <strain evidence="2 3">DSM 11270</strain>
    </source>
</reference>
<evidence type="ECO:0000313" key="2">
    <source>
        <dbReference type="EMBL" id="SMB80395.1"/>
    </source>
</evidence>
<dbReference type="InterPro" id="IPR029052">
    <property type="entry name" value="Metallo-depent_PP-like"/>
</dbReference>
<organism evidence="2 3">
    <name type="scientific">Desulfonispora thiosulfatigenes DSM 11270</name>
    <dbReference type="NCBI Taxonomy" id="656914"/>
    <lineage>
        <taxon>Bacteria</taxon>
        <taxon>Bacillati</taxon>
        <taxon>Bacillota</taxon>
        <taxon>Clostridia</taxon>
        <taxon>Eubacteriales</taxon>
        <taxon>Peptococcaceae</taxon>
        <taxon>Desulfonispora</taxon>
    </lineage>
</organism>
<evidence type="ECO:0000259" key="1">
    <source>
        <dbReference type="Pfam" id="PF00149"/>
    </source>
</evidence>
<dbReference type="InterPro" id="IPR004843">
    <property type="entry name" value="Calcineurin-like_PHP"/>
</dbReference>
<dbReference type="Gene3D" id="3.60.21.10">
    <property type="match status" value="1"/>
</dbReference>
<dbReference type="AlphaFoldDB" id="A0A1W1UH14"/>
<dbReference type="GO" id="GO:0016787">
    <property type="term" value="F:hydrolase activity"/>
    <property type="evidence" value="ECO:0007669"/>
    <property type="project" value="InterPro"/>
</dbReference>
<dbReference type="Pfam" id="PF00149">
    <property type="entry name" value="Metallophos"/>
    <property type="match status" value="1"/>
</dbReference>
<dbReference type="RefSeq" id="WP_084051968.1">
    <property type="nucleotide sequence ID" value="NZ_FWWT01000005.1"/>
</dbReference>
<name>A0A1W1UH14_DESTI</name>
<feature type="domain" description="Calcineurin-like phosphoesterase" evidence="1">
    <location>
        <begin position="1"/>
        <end position="202"/>
    </location>
</feature>